<keyword evidence="2" id="KW-0805">Transcription regulation</keyword>
<keyword evidence="4" id="KW-0804">Transcription</keyword>
<dbReference type="OrthoDB" id="186585at2"/>
<organism evidence="6 7">
    <name type="scientific">Bifidobacterium bohemicum DSM 22767</name>
    <dbReference type="NCBI Taxonomy" id="1437606"/>
    <lineage>
        <taxon>Bacteria</taxon>
        <taxon>Bacillati</taxon>
        <taxon>Actinomycetota</taxon>
        <taxon>Actinomycetes</taxon>
        <taxon>Bifidobacteriales</taxon>
        <taxon>Bifidobacteriaceae</taxon>
        <taxon>Bifidobacterium</taxon>
    </lineage>
</organism>
<dbReference type="Gene3D" id="3.40.50.1360">
    <property type="match status" value="1"/>
</dbReference>
<comment type="similarity">
    <text evidence="1">Belongs to the SorC transcriptional regulatory family.</text>
</comment>
<evidence type="ECO:0000256" key="2">
    <source>
        <dbReference type="ARBA" id="ARBA00023015"/>
    </source>
</evidence>
<dbReference type="EMBL" id="JGYP01000001">
    <property type="protein sequence ID" value="KFI46790.1"/>
    <property type="molecule type" value="Genomic_DNA"/>
</dbReference>
<dbReference type="SUPFAM" id="SSF100950">
    <property type="entry name" value="NagB/RpiA/CoA transferase-like"/>
    <property type="match status" value="1"/>
</dbReference>
<sequence length="317" mass="35267">MSVRYEEKKLKQSIAAARLYYEDGLGQTEIAHSLKVSRPTVSRLLKMARETGVLKIKIDDPLLDAGDLNEQLVEKYHRDIHVVPNNYDGEISTMDSLGAFTAQYLMQMVRRGDVIGLGWGRTIHAVTTHLNRHPVDDTTVVQLKGGVNIRYQETYADESVTELASALGATPHFLPLPPFFDSKVTKEIVEHDRFIRQTLELGKKANIALYSVGTVRSDALLFQLGYFNAKQKASLKQTAVGDVVSRFIDNDGKIVNKELDDRTVGIGPGDLKKKEHSIVVASGLLKAPVIQAVMRAGYANEFIIDQTIAQELLTYED</sequence>
<dbReference type="InterPro" id="IPR051054">
    <property type="entry name" value="SorC_transcr_regulators"/>
</dbReference>
<evidence type="ECO:0000256" key="4">
    <source>
        <dbReference type="ARBA" id="ARBA00023163"/>
    </source>
</evidence>
<dbReference type="Proteomes" id="UP000029096">
    <property type="component" value="Unassembled WGS sequence"/>
</dbReference>
<reference evidence="6 7" key="1">
    <citation type="submission" date="2014-03" db="EMBL/GenBank/DDBJ databases">
        <title>Genomics of Bifidobacteria.</title>
        <authorList>
            <person name="Ventura M."/>
            <person name="Milani C."/>
            <person name="Lugli G.A."/>
        </authorList>
    </citation>
    <scope>NUCLEOTIDE SEQUENCE [LARGE SCALE GENOMIC DNA]</scope>
    <source>
        <strain evidence="6 7">DSM 22767</strain>
    </source>
</reference>
<name>A0A086ZJU0_9BIFI</name>
<evidence type="ECO:0000256" key="1">
    <source>
        <dbReference type="ARBA" id="ARBA00010466"/>
    </source>
</evidence>
<dbReference type="GO" id="GO:0003677">
    <property type="term" value="F:DNA binding"/>
    <property type="evidence" value="ECO:0007669"/>
    <property type="project" value="UniProtKB-KW"/>
</dbReference>
<gene>
    <name evidence="6" type="ORF">BBOH_0262</name>
</gene>
<dbReference type="STRING" id="1437606.BBOH_0262"/>
<accession>A0A086ZJU0</accession>
<evidence type="ECO:0000313" key="6">
    <source>
        <dbReference type="EMBL" id="KFI46790.1"/>
    </source>
</evidence>
<dbReference type="PANTHER" id="PTHR34294">
    <property type="entry name" value="TRANSCRIPTIONAL REGULATOR-RELATED"/>
    <property type="match status" value="1"/>
</dbReference>
<comment type="caution">
    <text evidence="6">The sequence shown here is derived from an EMBL/GenBank/DDBJ whole genome shotgun (WGS) entry which is preliminary data.</text>
</comment>
<dbReference type="PANTHER" id="PTHR34294:SF1">
    <property type="entry name" value="TRANSCRIPTIONAL REGULATOR LSRR"/>
    <property type="match status" value="1"/>
</dbReference>
<evidence type="ECO:0000313" key="7">
    <source>
        <dbReference type="Proteomes" id="UP000029096"/>
    </source>
</evidence>
<evidence type="ECO:0000259" key="5">
    <source>
        <dbReference type="Pfam" id="PF04198"/>
    </source>
</evidence>
<dbReference type="GO" id="GO:0030246">
    <property type="term" value="F:carbohydrate binding"/>
    <property type="evidence" value="ECO:0007669"/>
    <property type="project" value="InterPro"/>
</dbReference>
<dbReference type="eggNOG" id="COG2390">
    <property type="taxonomic scope" value="Bacteria"/>
</dbReference>
<dbReference type="SUPFAM" id="SSF46689">
    <property type="entry name" value="Homeodomain-like"/>
    <property type="match status" value="1"/>
</dbReference>
<dbReference type="AlphaFoldDB" id="A0A086ZJU0"/>
<dbReference type="Pfam" id="PF04198">
    <property type="entry name" value="Sugar-bind"/>
    <property type="match status" value="1"/>
</dbReference>
<evidence type="ECO:0000256" key="3">
    <source>
        <dbReference type="ARBA" id="ARBA00023125"/>
    </source>
</evidence>
<feature type="domain" description="Sugar-binding" evidence="5">
    <location>
        <begin position="64"/>
        <end position="313"/>
    </location>
</feature>
<dbReference type="InterPro" id="IPR037171">
    <property type="entry name" value="NagB/RpiA_transferase-like"/>
</dbReference>
<dbReference type="InterPro" id="IPR007324">
    <property type="entry name" value="Sugar-bd_dom_put"/>
</dbReference>
<dbReference type="InterPro" id="IPR009057">
    <property type="entry name" value="Homeodomain-like_sf"/>
</dbReference>
<proteinExistence type="inferred from homology"/>
<keyword evidence="3" id="KW-0238">DNA-binding</keyword>
<keyword evidence="7" id="KW-1185">Reference proteome</keyword>
<dbReference type="RefSeq" id="WP_033520317.1">
    <property type="nucleotide sequence ID" value="NZ_JDUS01000001.1"/>
</dbReference>
<dbReference type="Gene3D" id="1.10.10.60">
    <property type="entry name" value="Homeodomain-like"/>
    <property type="match status" value="1"/>
</dbReference>
<protein>
    <submittedName>
        <fullName evidence="6">DeoR family transcriptional regulator</fullName>
    </submittedName>
</protein>